<dbReference type="InterPro" id="IPR010621">
    <property type="entry name" value="DUF1214"/>
</dbReference>
<evidence type="ECO:0000313" key="6">
    <source>
        <dbReference type="Proteomes" id="UP000092177"/>
    </source>
</evidence>
<reference evidence="6" key="1">
    <citation type="journal article" date="2017" name="BMC Genomics">
        <title>Gapless genome assembly of Colletotrichum higginsianum reveals chromosome structure and association of transposable elements with secondary metabolite gene clusters.</title>
        <authorList>
            <person name="Dallery J.-F."/>
            <person name="Lapalu N."/>
            <person name="Zampounis A."/>
            <person name="Pigne S."/>
            <person name="Luyten I."/>
            <person name="Amselem J."/>
            <person name="Wittenberg A.H.J."/>
            <person name="Zhou S."/>
            <person name="de Queiroz M.V."/>
            <person name="Robin G.P."/>
            <person name="Auger A."/>
            <person name="Hainaut M."/>
            <person name="Henrissat B."/>
            <person name="Kim K.-T."/>
            <person name="Lee Y.-H."/>
            <person name="Lespinet O."/>
            <person name="Schwartz D.C."/>
            <person name="Thon M.R."/>
            <person name="O'Connell R.J."/>
        </authorList>
    </citation>
    <scope>NUCLEOTIDE SEQUENCE [LARGE SCALE GENOMIC DNA]</scope>
    <source>
        <strain evidence="6">IMI 349063</strain>
    </source>
</reference>
<dbReference type="RefSeq" id="XP_018156658.1">
    <property type="nucleotide sequence ID" value="XM_018304635.1"/>
</dbReference>
<feature type="region of interest" description="Disordered" evidence="2">
    <location>
        <begin position="1"/>
        <end position="30"/>
    </location>
</feature>
<dbReference type="PANTHER" id="PTHR47784:SF5">
    <property type="entry name" value="STEROL UPTAKE CONTROL PROTEIN 2"/>
    <property type="match status" value="1"/>
</dbReference>
<dbReference type="EMBL" id="LTAN01000006">
    <property type="protein sequence ID" value="OBR08140.1"/>
    <property type="molecule type" value="Genomic_DNA"/>
</dbReference>
<dbReference type="Gene3D" id="2.60.40.1610">
    <property type="entry name" value="Domain of unknown function DUF1254"/>
    <property type="match status" value="1"/>
</dbReference>
<gene>
    <name evidence="5" type="ORF">CH63R_09661</name>
</gene>
<dbReference type="InterPro" id="IPR037050">
    <property type="entry name" value="DUF1254_sf"/>
</dbReference>
<name>A0A1B7Y834_COLHI</name>
<dbReference type="Proteomes" id="UP000092177">
    <property type="component" value="Chromosome 6"/>
</dbReference>
<evidence type="ECO:0000256" key="1">
    <source>
        <dbReference type="ARBA" id="ARBA00023242"/>
    </source>
</evidence>
<dbReference type="InterPro" id="IPR053157">
    <property type="entry name" value="Sterol_Uptake_Regulator"/>
</dbReference>
<dbReference type="GeneID" id="28868742"/>
<evidence type="ECO:0000259" key="4">
    <source>
        <dbReference type="Pfam" id="PF06863"/>
    </source>
</evidence>
<dbReference type="InterPro" id="IPR037049">
    <property type="entry name" value="DUF1214_C_sf"/>
</dbReference>
<dbReference type="SUPFAM" id="SSF160935">
    <property type="entry name" value="VPA0735-like"/>
    <property type="match status" value="1"/>
</dbReference>
<dbReference type="Gene3D" id="2.60.120.600">
    <property type="entry name" value="Domain of unknown function DUF1214, C-terminal domain"/>
    <property type="match status" value="1"/>
</dbReference>
<feature type="domain" description="DUF1254" evidence="4">
    <location>
        <begin position="513"/>
        <end position="649"/>
    </location>
</feature>
<dbReference type="PANTHER" id="PTHR47784">
    <property type="entry name" value="STEROL UPTAKE CONTROL PROTEIN 2"/>
    <property type="match status" value="1"/>
</dbReference>
<dbReference type="GO" id="GO:0001228">
    <property type="term" value="F:DNA-binding transcription activator activity, RNA polymerase II-specific"/>
    <property type="evidence" value="ECO:0007669"/>
    <property type="project" value="TreeGrafter"/>
</dbReference>
<keyword evidence="6" id="KW-1185">Reference proteome</keyword>
<organism evidence="5 6">
    <name type="scientific">Colletotrichum higginsianum (strain IMI 349063)</name>
    <name type="common">Crucifer anthracnose fungus</name>
    <dbReference type="NCBI Taxonomy" id="759273"/>
    <lineage>
        <taxon>Eukaryota</taxon>
        <taxon>Fungi</taxon>
        <taxon>Dikarya</taxon>
        <taxon>Ascomycota</taxon>
        <taxon>Pezizomycotina</taxon>
        <taxon>Sordariomycetes</taxon>
        <taxon>Hypocreomycetidae</taxon>
        <taxon>Glomerellales</taxon>
        <taxon>Glomerellaceae</taxon>
        <taxon>Colletotrichum</taxon>
        <taxon>Colletotrichum destructivum species complex</taxon>
    </lineage>
</organism>
<dbReference type="InterPro" id="IPR021858">
    <property type="entry name" value="Fun_TF"/>
</dbReference>
<evidence type="ECO:0000313" key="5">
    <source>
        <dbReference type="EMBL" id="OBR08140.1"/>
    </source>
</evidence>
<evidence type="ECO:0000259" key="3">
    <source>
        <dbReference type="Pfam" id="PF06742"/>
    </source>
</evidence>
<dbReference type="Pfam" id="PF06863">
    <property type="entry name" value="DUF1254"/>
    <property type="match status" value="1"/>
</dbReference>
<dbReference type="KEGG" id="chig:CH63R_09661"/>
<dbReference type="Pfam" id="PF11951">
    <property type="entry name" value="Fungal_trans_2"/>
    <property type="match status" value="1"/>
</dbReference>
<feature type="compositionally biased region" description="Basic and acidic residues" evidence="2">
    <location>
        <begin position="8"/>
        <end position="18"/>
    </location>
</feature>
<feature type="domain" description="DUF1214" evidence="3">
    <location>
        <begin position="803"/>
        <end position="901"/>
    </location>
</feature>
<evidence type="ECO:0000256" key="2">
    <source>
        <dbReference type="SAM" id="MobiDB-lite"/>
    </source>
</evidence>
<proteinExistence type="predicted"/>
<protein>
    <submittedName>
        <fullName evidence="5">C6 zinc finger domain-containing protein</fullName>
    </submittedName>
</protein>
<dbReference type="OrthoDB" id="2018906at2759"/>
<comment type="caution">
    <text evidence="5">The sequence shown here is derived from an EMBL/GenBank/DDBJ whole genome shotgun (WGS) entry which is preliminary data.</text>
</comment>
<keyword evidence="1" id="KW-0539">Nucleus</keyword>
<dbReference type="InterPro" id="IPR010679">
    <property type="entry name" value="DUF1254"/>
</dbReference>
<dbReference type="VEuPathDB" id="FungiDB:CH63R_09661"/>
<dbReference type="Pfam" id="PF06742">
    <property type="entry name" value="DUF1214"/>
    <property type="match status" value="1"/>
</dbReference>
<accession>A0A1B7Y834</accession>
<dbReference type="AlphaFoldDB" id="A0A1B7Y834"/>
<sequence>MPHNVPRGGEHKGEEESSPRQTVQSTEEKDGRDWAMAMTHVNLASVGEISASPSSVVGSATRRFDEQLSLRSEPWHTAAYGIDSGQPGYWLPAVELMVHYTTDAYRTFSYSPETTERLRTLVPQLALSSEFLMHELLAFSALHLGHVHLDRRQAYLHQAAWHQDRAVVGLREALVDTLTPENCKAIYASSILVVICAFASLPSGQDGSSIPQAFDRLVNIFPLITGLGAILSASDADSSLPTLIGLFAGSDKNTPGLHHHHHHHHHHGLYELIDRLTRLQGQLANLEPVRETTHQRQEPQGSSATLLESFKDCVLEASRASAILVPAELLAVFLWALRAPRAFPELVRRNHRPALIILAYYSVLLFYASKSFWFLRGWADVVVTTVEERLKGSVWSTLLEWPASVIQLRPLCAVEHPARMVHWRNWAGIRALYYLLLFLIQRNVAPAAASSEVATFLPRELSATTFDAGSPVTLDIDAPVETELEAAAWSIIFTYSMIFNARTMKLLNSSTPVNEFYNVRDFPTVETNSVSAPNLDVLYSYGVLDLSQSDVVLTVPEIEQKRFWSYVVYDLYGNAIGEISNLLGHQAGKYRILRDYDNPVGLSNDNDSNYQGTIRVSTAYATIAARLGILEVTAEDLNTLRSYQDAMALVKVEMTASSAVPSLEKMEIPDSVSGADEQFRLAARLFPFNPPQTISDRERVSGILSQAGLINGTYFPQTGIDLEEASTIANNSVTAASTSLANLVELGKNWTIPKPSFQGNFGTNYDSLVSKSVYYLQTQALAVLPDGLLSGTVSFNTSTSVLITFDSKPSIIGSGFWNIGTYDDNLQLVPNELGRYAIGSNSPDIQYVNGGQVYGSNATLGDGAFQILLQVANLPPPANWTGNWLPVAESGQVTFRVYGPAEAMKDGSYSYPTVEWIPAVKV</sequence>